<dbReference type="InterPro" id="IPR057780">
    <property type="entry name" value="Beta-prop_Vps41"/>
</dbReference>
<sequence>MRNSSDLDTSIEEQDETQVSDHEKLPSTLLPQTNDNGHVEGNEGSKQNEDANDDTYEEDDEDEESEEDEEPPMLKYTRLNKLPPNFFTKDPVSTCTFHESVFIFATHSGIVHICKPNFETIRTFKAHRASILSVYTDGSYFATASMDGTVVIGSIADEKDIVAYDFARPVHAVVLDSNYNKTRSFISGGMAGQVIYSSKGWLGKRSDIILDKDNGPIVSIQLIDDLVLWMNDKGISVFHLPIRQVISVLAKPEDSPRSDLYWPRVTFPDPDRLIIAWSNYVWSLRVSIKTSEDAKNDTPSPSGMSRILPSTASISFKAVQEKKVEVEHTFKLDSLVSGIASFKDDLWMVLTYTPPEVDEDTGKKEFFNPDLKLINSTTGEVEFEEELGLKDINNLGLNDFMLGSHIETVPKYYIISAKDGVIAEEFQLSDRLAWYLENENYLLAWEISEHLATPIKRLSYGTQYVDLLVKDDEWEKAAQFLRSLLLITSNKDINDTKSLTQISTNSSQGEFEKEVLNYWETWAAIFISSNHIRELTEVVPIEVGCLPTSIYNKILKYWIKEDPEKLLQLINTLDVGLYNVQEIEKELDSLAVGNETIERALVLLYNKTLNPIKAVPHLVHLKDPHIVEYLSDNHILVNFTSQLPAMINLMFKPGDLETLLVAEIEPRLEKVVSILVDHRLEIASREIVNLLNEADLSYVSYFYLEKLGEIDNFLVEGFGNDRVKLYADYKREKLLPYLTKNDDYDIEAAITICQNSEYTKELVYLLGKIGQNKQALTLVIHKLENPEMAIQFAKHQNDRETWEMLLDESMTRPKFIKALIENSDETSNAFYDPISILQRMPSDFVIEGLTESVIEFSKNNDLNMLLNQIILKIIYKQSALTSQEYKKEKIKGFEIQVDASIREMVQKFETIVAFVSNSGNGNGDSKIIDIQLESKLVDDYSKLPYLSLPEKLAHLKELEDKL</sequence>
<dbReference type="PANTHER" id="PTHR12616:SF1">
    <property type="entry name" value="VACUOLAR PROTEIN SORTING-ASSOCIATED PROTEIN 41 HOMOLOG"/>
    <property type="match status" value="1"/>
</dbReference>
<dbReference type="PROSITE" id="PS50236">
    <property type="entry name" value="CHCR"/>
    <property type="match status" value="1"/>
</dbReference>
<dbReference type="AlphaFoldDB" id="A0A367YB87"/>
<feature type="compositionally biased region" description="Acidic residues" evidence="6">
    <location>
        <begin position="50"/>
        <end position="71"/>
    </location>
</feature>
<comment type="subcellular location">
    <subcellularLocation>
        <location evidence="4">Vacuole</location>
    </subcellularLocation>
</comment>
<evidence type="ECO:0000313" key="9">
    <source>
        <dbReference type="Proteomes" id="UP000253472"/>
    </source>
</evidence>
<accession>A0A367YB87</accession>
<keyword evidence="2 4" id="KW-0813">Transport</keyword>
<dbReference type="PANTHER" id="PTHR12616">
    <property type="entry name" value="VACUOLAR PROTEIN SORTING VPS41"/>
    <property type="match status" value="1"/>
</dbReference>
<evidence type="ECO:0000256" key="5">
    <source>
        <dbReference type="PROSITE-ProRule" id="PRU01006"/>
    </source>
</evidence>
<evidence type="ECO:0000313" key="8">
    <source>
        <dbReference type="EMBL" id="RCK63125.1"/>
    </source>
</evidence>
<feature type="compositionally biased region" description="Acidic residues" evidence="6">
    <location>
        <begin position="9"/>
        <end position="18"/>
    </location>
</feature>
<dbReference type="GO" id="GO:0030897">
    <property type="term" value="C:HOPS complex"/>
    <property type="evidence" value="ECO:0007669"/>
    <property type="project" value="UniProtKB-UniRule"/>
</dbReference>
<keyword evidence="4" id="KW-0926">Vacuole</keyword>
<dbReference type="InterPro" id="IPR000547">
    <property type="entry name" value="Clathrin_H-chain/VPS_repeat"/>
</dbReference>
<dbReference type="Pfam" id="PF23411">
    <property type="entry name" value="Beta-prop_Vps41"/>
    <property type="match status" value="1"/>
</dbReference>
<dbReference type="Pfam" id="PF23556">
    <property type="entry name" value="TPR_Vps41"/>
    <property type="match status" value="1"/>
</dbReference>
<keyword evidence="3 4" id="KW-0653">Protein transport</keyword>
<feature type="domain" description="Vps41 beta-propeller" evidence="7">
    <location>
        <begin position="74"/>
        <end position="425"/>
    </location>
</feature>
<proteinExistence type="inferred from homology"/>
<dbReference type="SUPFAM" id="SSF50978">
    <property type="entry name" value="WD40 repeat-like"/>
    <property type="match status" value="1"/>
</dbReference>
<evidence type="ECO:0000256" key="2">
    <source>
        <dbReference type="ARBA" id="ARBA00022448"/>
    </source>
</evidence>
<evidence type="ECO:0000256" key="4">
    <source>
        <dbReference type="PIRNR" id="PIRNR028921"/>
    </source>
</evidence>
<dbReference type="STRING" id="5486.A0A367YB87"/>
<dbReference type="InterPro" id="IPR015943">
    <property type="entry name" value="WD40/YVTN_repeat-like_dom_sf"/>
</dbReference>
<comment type="caution">
    <text evidence="8">The sequence shown here is derived from an EMBL/GenBank/DDBJ whole genome shotgun (WGS) entry which is preliminary data.</text>
</comment>
<dbReference type="SMART" id="SM00299">
    <property type="entry name" value="CLH"/>
    <property type="match status" value="1"/>
</dbReference>
<dbReference type="GO" id="GO:0016236">
    <property type="term" value="P:macroautophagy"/>
    <property type="evidence" value="ECO:0007669"/>
    <property type="project" value="TreeGrafter"/>
</dbReference>
<dbReference type="OrthoDB" id="244107at2759"/>
<feature type="repeat" description="CHCR" evidence="5">
    <location>
        <begin position="675"/>
        <end position="818"/>
    </location>
</feature>
<keyword evidence="9" id="KW-1185">Reference proteome</keyword>
<gene>
    <name evidence="8" type="primary">VPS41_0</name>
    <name evidence="8" type="ORF">Cantr_09922</name>
</gene>
<dbReference type="GO" id="GO:0006623">
    <property type="term" value="P:protein targeting to vacuole"/>
    <property type="evidence" value="ECO:0007669"/>
    <property type="project" value="InterPro"/>
</dbReference>
<dbReference type="InterPro" id="IPR016902">
    <property type="entry name" value="Vps41"/>
</dbReference>
<dbReference type="InterPro" id="IPR011990">
    <property type="entry name" value="TPR-like_helical_dom_sf"/>
</dbReference>
<dbReference type="EMBL" id="QLNQ01000024">
    <property type="protein sequence ID" value="RCK63125.1"/>
    <property type="molecule type" value="Genomic_DNA"/>
</dbReference>
<dbReference type="Gene3D" id="1.25.40.10">
    <property type="entry name" value="Tetratricopeptide repeat domain"/>
    <property type="match status" value="1"/>
</dbReference>
<comment type="function">
    <text evidence="4">Required for vacuolar assembly and vacuolar traffic.</text>
</comment>
<dbReference type="GO" id="GO:0005770">
    <property type="term" value="C:late endosome"/>
    <property type="evidence" value="ECO:0007669"/>
    <property type="project" value="UniProtKB-UniRule"/>
</dbReference>
<dbReference type="GO" id="GO:0000329">
    <property type="term" value="C:fungal-type vacuole membrane"/>
    <property type="evidence" value="ECO:0007669"/>
    <property type="project" value="UniProtKB-UniRule"/>
</dbReference>
<evidence type="ECO:0000256" key="3">
    <source>
        <dbReference type="ARBA" id="ARBA00022927"/>
    </source>
</evidence>
<dbReference type="GO" id="GO:0034058">
    <property type="term" value="P:endosomal vesicle fusion"/>
    <property type="evidence" value="ECO:0007669"/>
    <property type="project" value="UniProtKB-UniRule"/>
</dbReference>
<feature type="region of interest" description="Disordered" evidence="6">
    <location>
        <begin position="1"/>
        <end position="77"/>
    </location>
</feature>
<dbReference type="InterPro" id="IPR036322">
    <property type="entry name" value="WD40_repeat_dom_sf"/>
</dbReference>
<dbReference type="InterPro" id="IPR045111">
    <property type="entry name" value="Vps41/Vps8"/>
</dbReference>
<dbReference type="GO" id="GO:0009267">
    <property type="term" value="P:cellular response to starvation"/>
    <property type="evidence" value="ECO:0007669"/>
    <property type="project" value="TreeGrafter"/>
</dbReference>
<dbReference type="Gene3D" id="2.130.10.10">
    <property type="entry name" value="YVTN repeat-like/Quinoprotein amine dehydrogenase"/>
    <property type="match status" value="1"/>
</dbReference>
<name>A0A367YB87_9ASCO</name>
<dbReference type="FunFam" id="2.130.10.10:FF:000933">
    <property type="entry name" value="Vacuolar protein sorting-associated protein 41"/>
    <property type="match status" value="1"/>
</dbReference>
<dbReference type="PIRSF" id="PIRSF028921">
    <property type="entry name" value="VPS41"/>
    <property type="match status" value="1"/>
</dbReference>
<feature type="compositionally biased region" description="Basic and acidic residues" evidence="6">
    <location>
        <begin position="37"/>
        <end position="49"/>
    </location>
</feature>
<dbReference type="Proteomes" id="UP000253472">
    <property type="component" value="Unassembled WGS sequence"/>
</dbReference>
<evidence type="ECO:0000259" key="7">
    <source>
        <dbReference type="Pfam" id="PF23411"/>
    </source>
</evidence>
<organism evidence="8 9">
    <name type="scientific">Candida viswanathii</name>
    <dbReference type="NCBI Taxonomy" id="5486"/>
    <lineage>
        <taxon>Eukaryota</taxon>
        <taxon>Fungi</taxon>
        <taxon>Dikarya</taxon>
        <taxon>Ascomycota</taxon>
        <taxon>Saccharomycotina</taxon>
        <taxon>Pichiomycetes</taxon>
        <taxon>Debaryomycetaceae</taxon>
        <taxon>Candida/Lodderomyces clade</taxon>
        <taxon>Candida</taxon>
    </lineage>
</organism>
<evidence type="ECO:0000256" key="6">
    <source>
        <dbReference type="SAM" id="MobiDB-lite"/>
    </source>
</evidence>
<comment type="similarity">
    <text evidence="1 4">Belongs to the VPS41 family.</text>
</comment>
<evidence type="ECO:0000256" key="1">
    <source>
        <dbReference type="ARBA" id="ARBA00009582"/>
    </source>
</evidence>
<protein>
    <recommendedName>
        <fullName evidence="4">Vacuolar protein sorting-associated protein 41</fullName>
    </recommendedName>
</protein>
<reference evidence="8 9" key="1">
    <citation type="submission" date="2018-06" db="EMBL/GenBank/DDBJ databases">
        <title>Whole genome sequencing of Candida tropicalis (genome annotated by CSBL at Korea University).</title>
        <authorList>
            <person name="Ahn J."/>
        </authorList>
    </citation>
    <scope>NUCLEOTIDE SEQUENCE [LARGE SCALE GENOMIC DNA]</scope>
    <source>
        <strain evidence="8 9">ATCC 20962</strain>
    </source>
</reference>